<reference evidence="1 2" key="1">
    <citation type="submission" date="2011-10" db="EMBL/GenBank/DDBJ databases">
        <title>Complete sequence of plasmid 1 of Pseudomonas stutzeri RCH2.</title>
        <authorList>
            <consortium name="US DOE Joint Genome Institute"/>
            <person name="Lucas S."/>
            <person name="Han J."/>
            <person name="Lapidus A."/>
            <person name="Cheng J.-F."/>
            <person name="Goodwin L."/>
            <person name="Pitluck S."/>
            <person name="Peters L."/>
            <person name="Ovchinnikova G."/>
            <person name="Zeytun A."/>
            <person name="Lu M."/>
            <person name="Detter J.C."/>
            <person name="Han C."/>
            <person name="Tapia R."/>
            <person name="Land M."/>
            <person name="Hauser L."/>
            <person name="Kyrpides N."/>
            <person name="Ivanova N."/>
            <person name="Pagani I."/>
            <person name="Chakraborty R."/>
            <person name="Arkin A."/>
            <person name="Dehal P."/>
            <person name="Wall J."/>
            <person name="Hazen T."/>
            <person name="Woyke T."/>
        </authorList>
    </citation>
    <scope>NUCLEOTIDE SEQUENCE [LARGE SCALE GENOMIC DNA]</scope>
    <source>
        <strain evidence="1 2">RCH2</strain>
        <plasmid evidence="2">Plasmid pPSEST01</plasmid>
    </source>
</reference>
<gene>
    <name evidence="1" type="ORF">Psest_4378</name>
</gene>
<dbReference type="Proteomes" id="UP000010820">
    <property type="component" value="Plasmid pPSEST01"/>
</dbReference>
<geneLocation type="plasmid" evidence="1 2">
    <name>pPSEST01</name>
</geneLocation>
<evidence type="ECO:0008006" key="3">
    <source>
        <dbReference type="Google" id="ProtNLM"/>
    </source>
</evidence>
<dbReference type="RefSeq" id="WP_015278995.1">
    <property type="nucleotide sequence ID" value="NC_019937.1"/>
</dbReference>
<proteinExistence type="predicted"/>
<protein>
    <recommendedName>
        <fullName evidence="3">Heat shock protein C</fullName>
    </recommendedName>
</protein>
<organism evidence="1 2">
    <name type="scientific">Stutzerimonas stutzeri RCH2</name>
    <dbReference type="NCBI Taxonomy" id="644801"/>
    <lineage>
        <taxon>Bacteria</taxon>
        <taxon>Pseudomonadati</taxon>
        <taxon>Pseudomonadota</taxon>
        <taxon>Gammaproteobacteria</taxon>
        <taxon>Pseudomonadales</taxon>
        <taxon>Pseudomonadaceae</taxon>
        <taxon>Stutzerimonas</taxon>
    </lineage>
</organism>
<dbReference type="KEGG" id="psh:Psest_4378"/>
<name>L0GTZ3_STUST</name>
<evidence type="ECO:0000313" key="1">
    <source>
        <dbReference type="EMBL" id="AGA88845.1"/>
    </source>
</evidence>
<dbReference type="EMBL" id="CP003072">
    <property type="protein sequence ID" value="AGA88845.1"/>
    <property type="molecule type" value="Genomic_DNA"/>
</dbReference>
<dbReference type="HOGENOM" id="CLU_119572_0_0_6"/>
<keyword evidence="1" id="KW-0614">Plasmid</keyword>
<dbReference type="AlphaFoldDB" id="L0GTZ3"/>
<sequence length="182" mass="21123">MTKPYFHPIVIGEEHFDLSHLEPFSFDIESKLAKRMLTVHVTFSNHCFSRRYKPERHPEGEPILDADTPRPRTFCRTRYRLSKQLPELILGLNHPKCKVTQTAARRNWAYSIKIEDPAGPYYVFFEISRAVQPGRQKQDLNLVVESAYHDDPGEPDPILLGDMAFLILCGKTYLRQPVATKR</sequence>
<accession>L0GTZ3</accession>
<evidence type="ECO:0000313" key="2">
    <source>
        <dbReference type="Proteomes" id="UP000010820"/>
    </source>
</evidence>